<protein>
    <submittedName>
        <fullName evidence="2 4">Uncharacterized protein</fullName>
    </submittedName>
</protein>
<organism evidence="4">
    <name type="scientific">Echinostoma caproni</name>
    <dbReference type="NCBI Taxonomy" id="27848"/>
    <lineage>
        <taxon>Eukaryota</taxon>
        <taxon>Metazoa</taxon>
        <taxon>Spiralia</taxon>
        <taxon>Lophotrochozoa</taxon>
        <taxon>Platyhelminthes</taxon>
        <taxon>Trematoda</taxon>
        <taxon>Digenea</taxon>
        <taxon>Plagiorchiida</taxon>
        <taxon>Echinostomata</taxon>
        <taxon>Echinostomatoidea</taxon>
        <taxon>Echinostomatidae</taxon>
        <taxon>Echinostoma</taxon>
    </lineage>
</organism>
<gene>
    <name evidence="2" type="ORF">ECPE_LOCUS2160</name>
</gene>
<dbReference type="EMBL" id="UZAN01039445">
    <property type="protein sequence ID" value="VDP65613.1"/>
    <property type="molecule type" value="Genomic_DNA"/>
</dbReference>
<feature type="compositionally biased region" description="Polar residues" evidence="1">
    <location>
        <begin position="165"/>
        <end position="175"/>
    </location>
</feature>
<feature type="region of interest" description="Disordered" evidence="1">
    <location>
        <begin position="119"/>
        <end position="175"/>
    </location>
</feature>
<sequence>MGSGSRSGSDDGMERIALVHSHSRSTLTGTQTSPGLAYMVLSATQAGVGMSTPLAGDPIAVTATSSPRYYTRGSDSSETNTGGPNGQPTLQDLPNTAIPLQASAHNIIVSLLPCLPTSSAGPVSSSSSQHTPSGSMVAAWSPELDNGPGIGGGLPSPEVLDPATPATSQPSFPHSSSTQTECWVYSIPQRPPISSNVVVATSTCGNGGKLQTPELTSTTQILVAPVCSILTDTMSTKSNTVAPEVDCPSDMIDVIAPVSLESSNWRIPVATAMHSSGTTSAGGLLSTGTTRVSISAPVRNTTEAAATTTTTMMTTTATNPVVVNEGKLSLLHPHRTKTPYSRDTASSNPAGRLWRTLTRPFRPTRSRCNMRSRSPTPSAVMDSGNMSISSPPVCTTLAPMAPFVSGPSNRFETDSNATEQVVVAQVESTNSVNPSHTGVLSVIPPCPVDPTHSISDSNPSGSSDTRL</sequence>
<evidence type="ECO:0000256" key="1">
    <source>
        <dbReference type="SAM" id="MobiDB-lite"/>
    </source>
</evidence>
<dbReference type="AlphaFoldDB" id="A0A183A5C5"/>
<feature type="compositionally biased region" description="Low complexity" evidence="1">
    <location>
        <begin position="119"/>
        <end position="135"/>
    </location>
</feature>
<dbReference type="WBParaSite" id="ECPE_0000216001-mRNA-1">
    <property type="protein sequence ID" value="ECPE_0000216001-mRNA-1"/>
    <property type="gene ID" value="ECPE_0000216001"/>
</dbReference>
<keyword evidence="3" id="KW-1185">Reference proteome</keyword>
<evidence type="ECO:0000313" key="4">
    <source>
        <dbReference type="WBParaSite" id="ECPE_0000216001-mRNA-1"/>
    </source>
</evidence>
<feature type="region of interest" description="Disordered" evidence="1">
    <location>
        <begin position="446"/>
        <end position="467"/>
    </location>
</feature>
<proteinExistence type="predicted"/>
<evidence type="ECO:0000313" key="3">
    <source>
        <dbReference type="Proteomes" id="UP000272942"/>
    </source>
</evidence>
<name>A0A183A5C5_9TREM</name>
<feature type="compositionally biased region" description="Low complexity" evidence="1">
    <location>
        <begin position="453"/>
        <end position="467"/>
    </location>
</feature>
<reference evidence="2 3" key="2">
    <citation type="submission" date="2018-11" db="EMBL/GenBank/DDBJ databases">
        <authorList>
            <consortium name="Pathogen Informatics"/>
        </authorList>
    </citation>
    <scope>NUCLEOTIDE SEQUENCE [LARGE SCALE GENOMIC DNA]</scope>
    <source>
        <strain evidence="2 3">Egypt</strain>
    </source>
</reference>
<reference evidence="4" key="1">
    <citation type="submission" date="2016-06" db="UniProtKB">
        <authorList>
            <consortium name="WormBaseParasite"/>
        </authorList>
    </citation>
    <scope>IDENTIFICATION</scope>
</reference>
<feature type="region of interest" description="Disordered" evidence="1">
    <location>
        <begin position="66"/>
        <end position="94"/>
    </location>
</feature>
<dbReference type="OrthoDB" id="6283808at2759"/>
<evidence type="ECO:0000313" key="2">
    <source>
        <dbReference type="EMBL" id="VDP65613.1"/>
    </source>
</evidence>
<accession>A0A183A5C5</accession>
<dbReference type="Proteomes" id="UP000272942">
    <property type="component" value="Unassembled WGS sequence"/>
</dbReference>
<feature type="region of interest" description="Disordered" evidence="1">
    <location>
        <begin position="364"/>
        <end position="385"/>
    </location>
</feature>